<dbReference type="InterPro" id="IPR043832">
    <property type="entry name" value="DUF5809"/>
</dbReference>
<organism evidence="1 2">
    <name type="scientific">Halolamina salina</name>
    <dbReference type="NCBI Taxonomy" id="1220023"/>
    <lineage>
        <taxon>Archaea</taxon>
        <taxon>Methanobacteriati</taxon>
        <taxon>Methanobacteriota</taxon>
        <taxon>Stenosarchaea group</taxon>
        <taxon>Halobacteria</taxon>
        <taxon>Halobacteriales</taxon>
        <taxon>Haloferacaceae</taxon>
    </lineage>
</organism>
<evidence type="ECO:0000313" key="2">
    <source>
        <dbReference type="Proteomes" id="UP001597111"/>
    </source>
</evidence>
<dbReference type="RefSeq" id="WP_379731358.1">
    <property type="nucleotide sequence ID" value="NZ_JBHSWZ010000079.1"/>
</dbReference>
<evidence type="ECO:0000313" key="1">
    <source>
        <dbReference type="EMBL" id="MFD1526019.1"/>
    </source>
</evidence>
<dbReference type="AlphaFoldDB" id="A0ABD6B510"/>
<proteinExistence type="predicted"/>
<reference evidence="1 2" key="1">
    <citation type="journal article" date="2019" name="Int. J. Syst. Evol. Microbiol.">
        <title>The Global Catalogue of Microorganisms (GCM) 10K type strain sequencing project: providing services to taxonomists for standard genome sequencing and annotation.</title>
        <authorList>
            <consortium name="The Broad Institute Genomics Platform"/>
            <consortium name="The Broad Institute Genome Sequencing Center for Infectious Disease"/>
            <person name="Wu L."/>
            <person name="Ma J."/>
        </authorList>
    </citation>
    <scope>NUCLEOTIDE SEQUENCE [LARGE SCALE GENOMIC DNA]</scope>
    <source>
        <strain evidence="1 2">CGMCC 1.12285</strain>
    </source>
</reference>
<sequence length="148" mass="16404">MRTEGVFSPQTADDAAEAFETVGPAAQTVVRETAKAMEFDREEYDRRVTGEVVETARDALFASLLSVTIGDREEWEAWRDEHPGYDVHETGSESVERVVWHAAPATEEVVAATFQSEEEAAIGTLRRQAFGRIYQPLLKDDVPGESDG</sequence>
<dbReference type="Proteomes" id="UP001597111">
    <property type="component" value="Unassembled WGS sequence"/>
</dbReference>
<dbReference type="Pfam" id="PF19125">
    <property type="entry name" value="DUF5809"/>
    <property type="match status" value="1"/>
</dbReference>
<comment type="caution">
    <text evidence="1">The sequence shown here is derived from an EMBL/GenBank/DDBJ whole genome shotgun (WGS) entry which is preliminary data.</text>
</comment>
<keyword evidence="2" id="KW-1185">Reference proteome</keyword>
<dbReference type="EMBL" id="JBHUDH010000058">
    <property type="protein sequence ID" value="MFD1526019.1"/>
    <property type="molecule type" value="Genomic_DNA"/>
</dbReference>
<gene>
    <name evidence="1" type="ORF">ACFR9S_06830</name>
</gene>
<name>A0ABD6B510_9EURY</name>
<protein>
    <submittedName>
        <fullName evidence="1">DUF5809 family protein</fullName>
    </submittedName>
</protein>
<accession>A0ABD6B510</accession>